<dbReference type="Proteomes" id="UP000249808">
    <property type="component" value="Unassembled WGS sequence"/>
</dbReference>
<keyword evidence="5 8" id="KW-0812">Transmembrane</keyword>
<feature type="transmembrane region" description="Helical" evidence="8">
    <location>
        <begin position="105"/>
        <end position="128"/>
    </location>
</feature>
<proteinExistence type="predicted"/>
<dbReference type="InterPro" id="IPR003352">
    <property type="entry name" value="PTS_EIIC"/>
</dbReference>
<evidence type="ECO:0000256" key="7">
    <source>
        <dbReference type="ARBA" id="ARBA00023136"/>
    </source>
</evidence>
<reference evidence="10 11" key="1">
    <citation type="journal article" date="2018" name="Front. Microbiol.">
        <title>Description and Comparative Genomics of Macrococcus caseolyticus subsp. hominis subsp. nov., Macrococcus goetzii sp. nov., Macrococcus epidermidis sp. nov., and Macrococcus bohemicus sp. nov., Novel Macrococci From Human Clinical Material With Virulence Potential and Suspected Uptake of Foreign DNA by Natural Transformation.</title>
        <authorList>
            <person name="Maslanova I."/>
            <person name="Wertheimer Z."/>
            <person name="Sedlacek I."/>
            <person name="Svec P."/>
            <person name="Indrakova A."/>
            <person name="Kovarovic V."/>
            <person name="Schumann P."/>
            <person name="Sproer C."/>
            <person name="Kralova S."/>
            <person name="Sedo O."/>
            <person name="Kristofova L."/>
            <person name="Vrbovska V."/>
            <person name="Fuzik T."/>
            <person name="Petras P."/>
            <person name="Zdrahal Z."/>
            <person name="Ruzickova V."/>
            <person name="Doskar J."/>
            <person name="Pantucek R."/>
        </authorList>
    </citation>
    <scope>NUCLEOTIDE SEQUENCE [LARGE SCALE GENOMIC DNA]</scope>
    <source>
        <strain evidence="10 11">01/688</strain>
    </source>
</reference>
<gene>
    <name evidence="10" type="ORF">BHU61_08550</name>
</gene>
<dbReference type="Pfam" id="PF13303">
    <property type="entry name" value="PTS_EIIC_2"/>
    <property type="match status" value="1"/>
</dbReference>
<keyword evidence="11" id="KW-1185">Reference proteome</keyword>
<organism evidence="10 11">
    <name type="scientific">Macrococcus epidermidis</name>
    <dbReference type="NCBI Taxonomy" id="1902580"/>
    <lineage>
        <taxon>Bacteria</taxon>
        <taxon>Bacillati</taxon>
        <taxon>Bacillota</taxon>
        <taxon>Bacilli</taxon>
        <taxon>Bacillales</taxon>
        <taxon>Staphylococcaceae</taxon>
        <taxon>Macrococcus</taxon>
    </lineage>
</organism>
<comment type="subcellular location">
    <subcellularLocation>
        <location evidence="1">Cell membrane</location>
        <topology evidence="1">Multi-pass membrane protein</topology>
    </subcellularLocation>
</comment>
<dbReference type="GO" id="GO:0009401">
    <property type="term" value="P:phosphoenolpyruvate-dependent sugar phosphotransferase system"/>
    <property type="evidence" value="ECO:0007669"/>
    <property type="project" value="InterPro"/>
</dbReference>
<dbReference type="GO" id="GO:0005886">
    <property type="term" value="C:plasma membrane"/>
    <property type="evidence" value="ECO:0007669"/>
    <property type="project" value="UniProtKB-SubCell"/>
</dbReference>
<keyword evidence="4" id="KW-0762">Sugar transport</keyword>
<feature type="transmembrane region" description="Helical" evidence="8">
    <location>
        <begin position="214"/>
        <end position="234"/>
    </location>
</feature>
<evidence type="ECO:0000259" key="9">
    <source>
        <dbReference type="Pfam" id="PF13303"/>
    </source>
</evidence>
<feature type="transmembrane region" description="Helical" evidence="8">
    <location>
        <begin position="134"/>
        <end position="159"/>
    </location>
</feature>
<keyword evidence="7 8" id="KW-0472">Membrane</keyword>
<evidence type="ECO:0000256" key="6">
    <source>
        <dbReference type="ARBA" id="ARBA00022989"/>
    </source>
</evidence>
<sequence length="352" mass="36772">MTEVQQKLTARSFLFKVLNGVALGIVVGLIPNAILGELFKYLMQFHPFFGTLLNVVVGIQFTVPVIVGVLIAMQFKLNPLQTVIVGTAAFVGSGAAVFQDKAWMLVGIGDLINTMLTASISVLIILWIKDRLGSLNIILLPIIAGGLAGLIGILSLPYVKLITSTLGQLVNSFTNLQPVLMCVLIAIVFSILIISPISTVAIAMAIGISGMASGAANLGVAAAATMLVIGSLKVNKSGITLAILMGAMKMMMPNLIKYPIIILPIAVTAAMSGLAGAIFIIQGTPASAGFGYSGLVGPINALKFMDGNIGLNLGILALAYIVIPVITGLIVNTLCLKFKIYSPEVFKFQSGE</sequence>
<evidence type="ECO:0000256" key="8">
    <source>
        <dbReference type="SAM" id="Phobius"/>
    </source>
</evidence>
<dbReference type="GO" id="GO:0008982">
    <property type="term" value="F:protein-N(PI)-phosphohistidine-sugar phosphotransferase activity"/>
    <property type="evidence" value="ECO:0007669"/>
    <property type="project" value="InterPro"/>
</dbReference>
<keyword evidence="6 8" id="KW-1133">Transmembrane helix</keyword>
<evidence type="ECO:0000256" key="3">
    <source>
        <dbReference type="ARBA" id="ARBA00022475"/>
    </source>
</evidence>
<dbReference type="EMBL" id="PZJH01000003">
    <property type="protein sequence ID" value="RAK44752.1"/>
    <property type="molecule type" value="Genomic_DNA"/>
</dbReference>
<keyword evidence="3" id="KW-1003">Cell membrane</keyword>
<comment type="caution">
    <text evidence="10">The sequence shown here is derived from an EMBL/GenBank/DDBJ whole genome shotgun (WGS) entry which is preliminary data.</text>
</comment>
<evidence type="ECO:0000256" key="4">
    <source>
        <dbReference type="ARBA" id="ARBA00022597"/>
    </source>
</evidence>
<accession>A0A327ZR40</accession>
<evidence type="ECO:0000313" key="10">
    <source>
        <dbReference type="EMBL" id="RAK44752.1"/>
    </source>
</evidence>
<evidence type="ECO:0000313" key="11">
    <source>
        <dbReference type="Proteomes" id="UP000249808"/>
    </source>
</evidence>
<dbReference type="RefSeq" id="WP_111716176.1">
    <property type="nucleotide sequence ID" value="NZ_JBHSSR010000013.1"/>
</dbReference>
<evidence type="ECO:0000256" key="1">
    <source>
        <dbReference type="ARBA" id="ARBA00004651"/>
    </source>
</evidence>
<keyword evidence="2" id="KW-0813">Transport</keyword>
<evidence type="ECO:0000256" key="2">
    <source>
        <dbReference type="ARBA" id="ARBA00022448"/>
    </source>
</evidence>
<feature type="domain" description="Phosphotransferase system EIIC" evidence="9">
    <location>
        <begin position="16"/>
        <end position="347"/>
    </location>
</feature>
<dbReference type="AlphaFoldDB" id="A0A327ZR40"/>
<feature type="transmembrane region" description="Helical" evidence="8">
    <location>
        <begin position="179"/>
        <end position="208"/>
    </location>
</feature>
<feature type="transmembrane region" description="Helical" evidence="8">
    <location>
        <begin position="309"/>
        <end position="331"/>
    </location>
</feature>
<feature type="transmembrane region" description="Helical" evidence="8">
    <location>
        <begin position="255"/>
        <end position="281"/>
    </location>
</feature>
<evidence type="ECO:0000256" key="5">
    <source>
        <dbReference type="ARBA" id="ARBA00022692"/>
    </source>
</evidence>
<feature type="transmembrane region" description="Helical" evidence="8">
    <location>
        <begin position="51"/>
        <end position="73"/>
    </location>
</feature>
<protein>
    <recommendedName>
        <fullName evidence="9">Phosphotransferase system EIIC domain-containing protein</fullName>
    </recommendedName>
</protein>
<name>A0A327ZR40_9STAP</name>
<feature type="transmembrane region" description="Helical" evidence="8">
    <location>
        <begin position="20"/>
        <end position="39"/>
    </location>
</feature>